<proteinExistence type="predicted"/>
<dbReference type="HOGENOM" id="CLU_824992_0_0_1"/>
<reference evidence="1 3" key="1">
    <citation type="journal article" date="2012" name="Nature">
        <title>Algal genomes reveal evolutionary mosaicism and the fate of nucleomorphs.</title>
        <authorList>
            <consortium name="DOE Joint Genome Institute"/>
            <person name="Curtis B.A."/>
            <person name="Tanifuji G."/>
            <person name="Burki F."/>
            <person name="Gruber A."/>
            <person name="Irimia M."/>
            <person name="Maruyama S."/>
            <person name="Arias M.C."/>
            <person name="Ball S.G."/>
            <person name="Gile G.H."/>
            <person name="Hirakawa Y."/>
            <person name="Hopkins J.F."/>
            <person name="Kuo A."/>
            <person name="Rensing S.A."/>
            <person name="Schmutz J."/>
            <person name="Symeonidi A."/>
            <person name="Elias M."/>
            <person name="Eveleigh R.J."/>
            <person name="Herman E.K."/>
            <person name="Klute M.J."/>
            <person name="Nakayama T."/>
            <person name="Obornik M."/>
            <person name="Reyes-Prieto A."/>
            <person name="Armbrust E.V."/>
            <person name="Aves S.J."/>
            <person name="Beiko R.G."/>
            <person name="Coutinho P."/>
            <person name="Dacks J.B."/>
            <person name="Durnford D.G."/>
            <person name="Fast N.M."/>
            <person name="Green B.R."/>
            <person name="Grisdale C.J."/>
            <person name="Hempel F."/>
            <person name="Henrissat B."/>
            <person name="Hoppner M.P."/>
            <person name="Ishida K."/>
            <person name="Kim E."/>
            <person name="Koreny L."/>
            <person name="Kroth P.G."/>
            <person name="Liu Y."/>
            <person name="Malik S.B."/>
            <person name="Maier U.G."/>
            <person name="McRose D."/>
            <person name="Mock T."/>
            <person name="Neilson J.A."/>
            <person name="Onodera N.T."/>
            <person name="Poole A.M."/>
            <person name="Pritham E.J."/>
            <person name="Richards T.A."/>
            <person name="Rocap G."/>
            <person name="Roy S.W."/>
            <person name="Sarai C."/>
            <person name="Schaack S."/>
            <person name="Shirato S."/>
            <person name="Slamovits C.H."/>
            <person name="Spencer D.F."/>
            <person name="Suzuki S."/>
            <person name="Worden A.Z."/>
            <person name="Zauner S."/>
            <person name="Barry K."/>
            <person name="Bell C."/>
            <person name="Bharti A.K."/>
            <person name="Crow J.A."/>
            <person name="Grimwood J."/>
            <person name="Kramer R."/>
            <person name="Lindquist E."/>
            <person name="Lucas S."/>
            <person name="Salamov A."/>
            <person name="McFadden G.I."/>
            <person name="Lane C.E."/>
            <person name="Keeling P.J."/>
            <person name="Gray M.W."/>
            <person name="Grigoriev I.V."/>
            <person name="Archibald J.M."/>
        </authorList>
    </citation>
    <scope>NUCLEOTIDE SEQUENCE</scope>
    <source>
        <strain evidence="1 3">CCMP2712</strain>
    </source>
</reference>
<dbReference type="PaxDb" id="55529-EKX45962"/>
<dbReference type="AlphaFoldDB" id="L1JCC9"/>
<dbReference type="KEGG" id="gtt:GUITHDRAFT_138455"/>
<accession>L1JCC9</accession>
<reference evidence="3" key="2">
    <citation type="submission" date="2012-11" db="EMBL/GenBank/DDBJ databases">
        <authorList>
            <person name="Kuo A."/>
            <person name="Curtis B.A."/>
            <person name="Tanifuji G."/>
            <person name="Burki F."/>
            <person name="Gruber A."/>
            <person name="Irimia M."/>
            <person name="Maruyama S."/>
            <person name="Arias M.C."/>
            <person name="Ball S.G."/>
            <person name="Gile G.H."/>
            <person name="Hirakawa Y."/>
            <person name="Hopkins J.F."/>
            <person name="Rensing S.A."/>
            <person name="Schmutz J."/>
            <person name="Symeonidi A."/>
            <person name="Elias M."/>
            <person name="Eveleigh R.J."/>
            <person name="Herman E.K."/>
            <person name="Klute M.J."/>
            <person name="Nakayama T."/>
            <person name="Obornik M."/>
            <person name="Reyes-Prieto A."/>
            <person name="Armbrust E.V."/>
            <person name="Aves S.J."/>
            <person name="Beiko R.G."/>
            <person name="Coutinho P."/>
            <person name="Dacks J.B."/>
            <person name="Durnford D.G."/>
            <person name="Fast N.M."/>
            <person name="Green B.R."/>
            <person name="Grisdale C."/>
            <person name="Hempe F."/>
            <person name="Henrissat B."/>
            <person name="Hoppner M.P."/>
            <person name="Ishida K.-I."/>
            <person name="Kim E."/>
            <person name="Koreny L."/>
            <person name="Kroth P.G."/>
            <person name="Liu Y."/>
            <person name="Malik S.-B."/>
            <person name="Maier U.G."/>
            <person name="McRose D."/>
            <person name="Mock T."/>
            <person name="Neilson J.A."/>
            <person name="Onodera N.T."/>
            <person name="Poole A.M."/>
            <person name="Pritham E.J."/>
            <person name="Richards T.A."/>
            <person name="Rocap G."/>
            <person name="Roy S.W."/>
            <person name="Sarai C."/>
            <person name="Schaack S."/>
            <person name="Shirato S."/>
            <person name="Slamovits C.H."/>
            <person name="Spencer D.F."/>
            <person name="Suzuki S."/>
            <person name="Worden A.Z."/>
            <person name="Zauner S."/>
            <person name="Barry K."/>
            <person name="Bell C."/>
            <person name="Bharti A.K."/>
            <person name="Crow J.A."/>
            <person name="Grimwood J."/>
            <person name="Kramer R."/>
            <person name="Lindquist E."/>
            <person name="Lucas S."/>
            <person name="Salamov A."/>
            <person name="McFadden G.I."/>
            <person name="Lane C.E."/>
            <person name="Keeling P.J."/>
            <person name="Gray M.W."/>
            <person name="Grigoriev I.V."/>
            <person name="Archibald J.M."/>
        </authorList>
    </citation>
    <scope>NUCLEOTIDE SEQUENCE</scope>
    <source>
        <strain evidence="3">CCMP2712</strain>
    </source>
</reference>
<evidence type="ECO:0000313" key="3">
    <source>
        <dbReference type="Proteomes" id="UP000011087"/>
    </source>
</evidence>
<keyword evidence="3" id="KW-1185">Reference proteome</keyword>
<dbReference type="Gene3D" id="3.60.130.30">
    <property type="match status" value="1"/>
</dbReference>
<dbReference type="EnsemblProtists" id="EKX45962">
    <property type="protein sequence ID" value="EKX45962"/>
    <property type="gene ID" value="GUITHDRAFT_138455"/>
</dbReference>
<sequence>MTTSDVPAEYMEVLHMLRQISRNGSWPGTSRRRRMIIRGSEEETLSDSFTIGLFPPPLRIPHTTHLFPSLLDALTRLEGKIAPSRTSSTTVTVNRNAQFVPHKDSGAGAGQSKSLIVALGDFEGGELMVEGRKRNIRYLPLEFDGWKELHWTRPFQGERFSLVWYTPKGLEEAADALDKGRGWEEVIESVGQLDPVKMFRRERMEILLSPPRSGWIQSQGFSMVPLNVNFRSQITRMSIYSLEHELFATNVLLPEGNSSCPIGFQGRILFDFDMPASLLAQLQMCESIRAVLLHHDYREDLEDNFSMRDLADWMVDKAHWARGLRVWEERELPRDTW</sequence>
<dbReference type="RefSeq" id="XP_005832942.1">
    <property type="nucleotide sequence ID" value="XM_005832885.1"/>
</dbReference>
<evidence type="ECO:0000313" key="1">
    <source>
        <dbReference type="EMBL" id="EKX45962.1"/>
    </source>
</evidence>
<reference evidence="2" key="3">
    <citation type="submission" date="2015-06" db="UniProtKB">
        <authorList>
            <consortium name="EnsemblProtists"/>
        </authorList>
    </citation>
    <scope>IDENTIFICATION</scope>
</reference>
<dbReference type="Proteomes" id="UP000011087">
    <property type="component" value="Unassembled WGS sequence"/>
</dbReference>
<dbReference type="GeneID" id="17302672"/>
<evidence type="ECO:0000313" key="2">
    <source>
        <dbReference type="EnsemblProtists" id="EKX45962"/>
    </source>
</evidence>
<name>L1JCC9_GUITC</name>
<organism evidence="1">
    <name type="scientific">Guillardia theta (strain CCMP2712)</name>
    <name type="common">Cryptophyte</name>
    <dbReference type="NCBI Taxonomy" id="905079"/>
    <lineage>
        <taxon>Eukaryota</taxon>
        <taxon>Cryptophyceae</taxon>
        <taxon>Pyrenomonadales</taxon>
        <taxon>Geminigeraceae</taxon>
        <taxon>Guillardia</taxon>
    </lineage>
</organism>
<dbReference type="OrthoDB" id="416253at2759"/>
<dbReference type="EMBL" id="JH992996">
    <property type="protein sequence ID" value="EKX45962.1"/>
    <property type="molecule type" value="Genomic_DNA"/>
</dbReference>
<dbReference type="eggNOG" id="ENOG502S2DY">
    <property type="taxonomic scope" value="Eukaryota"/>
</dbReference>
<protein>
    <submittedName>
        <fullName evidence="1 2">Uncharacterized protein</fullName>
    </submittedName>
</protein>
<gene>
    <name evidence="1" type="ORF">GUITHDRAFT_138455</name>
</gene>